<protein>
    <recommendedName>
        <fullName evidence="3">2-oxo-4-hydroxy-4-carboxy-5-ureidoimidazoline decarboxylase</fullName>
        <ecNumber evidence="3">4.1.1.97</ecNumber>
    </recommendedName>
</protein>
<accession>A0A0H5RBI7</accession>
<dbReference type="InterPro" id="IPR018020">
    <property type="entry name" value="OHCU_decarboxylase"/>
</dbReference>
<evidence type="ECO:0000256" key="2">
    <source>
        <dbReference type="ARBA" id="ARBA00004754"/>
    </source>
</evidence>
<keyword evidence="5" id="KW-0210">Decarboxylase</keyword>
<feature type="region of interest" description="Disordered" evidence="7">
    <location>
        <begin position="76"/>
        <end position="95"/>
    </location>
</feature>
<comment type="catalytic activity">
    <reaction evidence="1">
        <text>5-hydroxy-2-oxo-4-ureido-2,5-dihydro-1H-imidazole-5-carboxylate + H(+) = (S)-allantoin + CO2</text>
        <dbReference type="Rhea" id="RHEA:26301"/>
        <dbReference type="ChEBI" id="CHEBI:15378"/>
        <dbReference type="ChEBI" id="CHEBI:15678"/>
        <dbReference type="ChEBI" id="CHEBI:16526"/>
        <dbReference type="ChEBI" id="CHEBI:58639"/>
        <dbReference type="EC" id="4.1.1.97"/>
    </reaction>
</comment>
<evidence type="ECO:0000256" key="6">
    <source>
        <dbReference type="ARBA" id="ARBA00023239"/>
    </source>
</evidence>
<dbReference type="EC" id="4.1.1.97" evidence="3"/>
<evidence type="ECO:0000256" key="3">
    <source>
        <dbReference type="ARBA" id="ARBA00012257"/>
    </source>
</evidence>
<name>A0A0H5RBI7_9EUKA</name>
<organism evidence="9">
    <name type="scientific">Spongospora subterranea</name>
    <dbReference type="NCBI Taxonomy" id="70186"/>
    <lineage>
        <taxon>Eukaryota</taxon>
        <taxon>Sar</taxon>
        <taxon>Rhizaria</taxon>
        <taxon>Endomyxa</taxon>
        <taxon>Phytomyxea</taxon>
        <taxon>Plasmodiophorida</taxon>
        <taxon>Plasmodiophoridae</taxon>
        <taxon>Spongospora</taxon>
    </lineage>
</organism>
<evidence type="ECO:0000313" key="9">
    <source>
        <dbReference type="EMBL" id="CRZ05809.1"/>
    </source>
</evidence>
<dbReference type="PANTHER" id="PTHR43466">
    <property type="entry name" value="2-OXO-4-HYDROXY-4-CARBOXY-5-UREIDOIMIDAZOLINE DECARBOXYLASE-RELATED"/>
    <property type="match status" value="1"/>
</dbReference>
<feature type="domain" description="Oxo-4-hydroxy-4-carboxy-5-ureidoimidazoline decarboxylase" evidence="8">
    <location>
        <begin position="16"/>
        <end position="162"/>
    </location>
</feature>
<reference evidence="9" key="1">
    <citation type="submission" date="2015-04" db="EMBL/GenBank/DDBJ databases">
        <title>The genome sequence of the plant pathogenic Rhizarian Plasmodiophora brassicae reveals insights in its biotrophic life cycle and the origin of chitin synthesis.</title>
        <authorList>
            <person name="Schwelm A."/>
            <person name="Fogelqvist J."/>
            <person name="Knaust A."/>
            <person name="Julke S."/>
            <person name="Lilja T."/>
            <person name="Dhandapani V."/>
            <person name="Bonilla-Rosso G."/>
            <person name="Karlsson M."/>
            <person name="Shevchenko A."/>
            <person name="Choi S.R."/>
            <person name="Kim H.G."/>
            <person name="Park J.Y."/>
            <person name="Lim Y.P."/>
            <person name="Ludwig-Muller J."/>
            <person name="Dixelius C."/>
        </authorList>
    </citation>
    <scope>NUCLEOTIDE SEQUENCE</scope>
    <source>
        <tissue evidence="9">Potato root galls</tissue>
    </source>
</reference>
<dbReference type="GO" id="GO:0005777">
    <property type="term" value="C:peroxisome"/>
    <property type="evidence" value="ECO:0007669"/>
    <property type="project" value="TreeGrafter"/>
</dbReference>
<evidence type="ECO:0000256" key="7">
    <source>
        <dbReference type="SAM" id="MobiDB-lite"/>
    </source>
</evidence>
<proteinExistence type="predicted"/>
<dbReference type="PANTHER" id="PTHR43466:SF1">
    <property type="entry name" value="2-OXO-4-HYDROXY-4-CARBOXY-5-UREIDOIMIDAZOLINE DECARBOXYLASE-RELATED"/>
    <property type="match status" value="1"/>
</dbReference>
<keyword evidence="6" id="KW-0456">Lyase</keyword>
<dbReference type="EMBL" id="HACM01005367">
    <property type="protein sequence ID" value="CRZ05809.1"/>
    <property type="molecule type" value="Transcribed_RNA"/>
</dbReference>
<dbReference type="GO" id="GO:0006144">
    <property type="term" value="P:purine nucleobase metabolic process"/>
    <property type="evidence" value="ECO:0007669"/>
    <property type="project" value="UniProtKB-KW"/>
</dbReference>
<evidence type="ECO:0000256" key="5">
    <source>
        <dbReference type="ARBA" id="ARBA00022793"/>
    </source>
</evidence>
<dbReference type="GO" id="GO:0019628">
    <property type="term" value="P:urate catabolic process"/>
    <property type="evidence" value="ECO:0007669"/>
    <property type="project" value="TreeGrafter"/>
</dbReference>
<dbReference type="Gene3D" id="1.10.3330.10">
    <property type="entry name" value="Oxo-4-hydroxy-4-carboxy-5-ureidoimidazoline decarboxylase"/>
    <property type="match status" value="1"/>
</dbReference>
<sequence>MHSDSISRYLSNKIRSDLESTLFSCCPNRQWVSAMMANLPAATDDDKLIEMATTTFMGLESDQWLATFATHPKIGDQTKSHQKIESKEQSGMSTAPNEIQENMRNLNVEYERKFGFIYLVCATGKSGHEMVSDIRNRLLSSRKDELHKAALEQTKITAIRLRNLV</sequence>
<evidence type="ECO:0000256" key="1">
    <source>
        <dbReference type="ARBA" id="ARBA00001163"/>
    </source>
</evidence>
<keyword evidence="4" id="KW-0659">Purine metabolism</keyword>
<evidence type="ECO:0000256" key="4">
    <source>
        <dbReference type="ARBA" id="ARBA00022631"/>
    </source>
</evidence>
<dbReference type="AlphaFoldDB" id="A0A0H5RBI7"/>
<dbReference type="Pfam" id="PF09349">
    <property type="entry name" value="OHCU_decarbox"/>
    <property type="match status" value="1"/>
</dbReference>
<comment type="pathway">
    <text evidence="2">Purine metabolism; urate degradation; (S)-allantoin from urate: step 3/3.</text>
</comment>
<evidence type="ECO:0000259" key="8">
    <source>
        <dbReference type="Pfam" id="PF09349"/>
    </source>
</evidence>
<dbReference type="GO" id="GO:0051997">
    <property type="term" value="F:2-oxo-4-hydroxy-4-carboxy-5-ureidoimidazoline decarboxylase activity"/>
    <property type="evidence" value="ECO:0007669"/>
    <property type="project" value="UniProtKB-EC"/>
</dbReference>
<dbReference type="InterPro" id="IPR036778">
    <property type="entry name" value="OHCU_decarboxylase_sf"/>
</dbReference>
<feature type="compositionally biased region" description="Basic and acidic residues" evidence="7">
    <location>
        <begin position="76"/>
        <end position="88"/>
    </location>
</feature>
<dbReference type="SUPFAM" id="SSF158694">
    <property type="entry name" value="UraD-Like"/>
    <property type="match status" value="1"/>
</dbReference>